<keyword evidence="8" id="KW-1185">Reference proteome</keyword>
<dbReference type="PANTHER" id="PTHR47506:SF1">
    <property type="entry name" value="HTH-TYPE TRANSCRIPTIONAL REGULATOR YJDC"/>
    <property type="match status" value="1"/>
</dbReference>
<dbReference type="GO" id="GO:0003677">
    <property type="term" value="F:DNA binding"/>
    <property type="evidence" value="ECO:0007669"/>
    <property type="project" value="UniProtKB-UniRule"/>
</dbReference>
<evidence type="ECO:0000313" key="8">
    <source>
        <dbReference type="Proteomes" id="UP000655523"/>
    </source>
</evidence>
<feature type="domain" description="HTH tetR-type" evidence="5">
    <location>
        <begin position="6"/>
        <end position="66"/>
    </location>
</feature>
<dbReference type="InterPro" id="IPR009057">
    <property type="entry name" value="Homeodomain-like_sf"/>
</dbReference>
<dbReference type="EMBL" id="WOEZ01000329">
    <property type="protein sequence ID" value="NPT62502.1"/>
    <property type="molecule type" value="Genomic_DNA"/>
</dbReference>
<name>A0A972NZ92_9BURK</name>
<proteinExistence type="predicted"/>
<dbReference type="InterPro" id="IPR011075">
    <property type="entry name" value="TetR_C"/>
</dbReference>
<keyword evidence="1" id="KW-0805">Transcription regulation</keyword>
<dbReference type="Proteomes" id="UP000655523">
    <property type="component" value="Unassembled WGS sequence"/>
</dbReference>
<dbReference type="SUPFAM" id="SSF48498">
    <property type="entry name" value="Tetracyclin repressor-like, C-terminal domain"/>
    <property type="match status" value="1"/>
</dbReference>
<protein>
    <submittedName>
        <fullName evidence="7">TetR family transcriptional regulator</fullName>
    </submittedName>
</protein>
<accession>A0A972NZ92</accession>
<feature type="DNA-binding region" description="H-T-H motif" evidence="4">
    <location>
        <begin position="29"/>
        <end position="48"/>
    </location>
</feature>
<organism evidence="7 8">
    <name type="scientific">Paraburkholderia elongata</name>
    <dbReference type="NCBI Taxonomy" id="2675747"/>
    <lineage>
        <taxon>Bacteria</taxon>
        <taxon>Pseudomonadati</taxon>
        <taxon>Pseudomonadota</taxon>
        <taxon>Betaproteobacteria</taxon>
        <taxon>Burkholderiales</taxon>
        <taxon>Burkholderiaceae</taxon>
        <taxon>Paraburkholderia</taxon>
    </lineage>
</organism>
<evidence type="ECO:0000259" key="5">
    <source>
        <dbReference type="PROSITE" id="PS50977"/>
    </source>
</evidence>
<dbReference type="PROSITE" id="PS50977">
    <property type="entry name" value="HTH_TETR_2"/>
    <property type="match status" value="1"/>
</dbReference>
<dbReference type="RefSeq" id="WP_172178966.1">
    <property type="nucleotide sequence ID" value="NZ_WOEZ01000329.1"/>
</dbReference>
<evidence type="ECO:0000313" key="6">
    <source>
        <dbReference type="EMBL" id="NPT62502.1"/>
    </source>
</evidence>
<keyword evidence="2 4" id="KW-0238">DNA-binding</keyword>
<dbReference type="PANTHER" id="PTHR47506">
    <property type="entry name" value="TRANSCRIPTIONAL REGULATORY PROTEIN"/>
    <property type="match status" value="1"/>
</dbReference>
<dbReference type="Gene3D" id="1.10.10.60">
    <property type="entry name" value="Homeodomain-like"/>
    <property type="match status" value="1"/>
</dbReference>
<evidence type="ECO:0000256" key="1">
    <source>
        <dbReference type="ARBA" id="ARBA00023015"/>
    </source>
</evidence>
<gene>
    <name evidence="6" type="ORF">GNZ13_50420</name>
    <name evidence="7" type="ORF">GNZ13_50870</name>
</gene>
<evidence type="ECO:0000256" key="2">
    <source>
        <dbReference type="ARBA" id="ARBA00023125"/>
    </source>
</evidence>
<dbReference type="Pfam" id="PF00440">
    <property type="entry name" value="TetR_N"/>
    <property type="match status" value="1"/>
</dbReference>
<evidence type="ECO:0000313" key="7">
    <source>
        <dbReference type="EMBL" id="NPT62571.1"/>
    </source>
</evidence>
<dbReference type="Gene3D" id="1.10.357.10">
    <property type="entry name" value="Tetracycline Repressor, domain 2"/>
    <property type="match status" value="1"/>
</dbReference>
<evidence type="ECO:0000256" key="4">
    <source>
        <dbReference type="PROSITE-ProRule" id="PRU00335"/>
    </source>
</evidence>
<dbReference type="EMBL" id="WOEZ01000339">
    <property type="protein sequence ID" value="NPT62571.1"/>
    <property type="molecule type" value="Genomic_DNA"/>
</dbReference>
<keyword evidence="3" id="KW-0804">Transcription</keyword>
<dbReference type="Pfam" id="PF16925">
    <property type="entry name" value="TetR_C_13"/>
    <property type="match status" value="1"/>
</dbReference>
<dbReference type="SUPFAM" id="SSF46689">
    <property type="entry name" value="Homeodomain-like"/>
    <property type="match status" value="1"/>
</dbReference>
<sequence length="194" mass="21371">MAGVRQFDEEHAFAQALDVFWRKGFRATSMLDLAEATGVQRGSLYNAYGDKEEIFVRVFERYTVEFLAAARHALDKPDARDALTAFFTFAIRSIAQGSPARGCLSTKTAIEVDPESPRLRDALQKMLDELEAIVLSALATPEAKKRLAIPAPQAARLIVTMTRGIAVMERVYADPKSLRQTAAGLVDALVPQRS</sequence>
<dbReference type="InterPro" id="IPR001647">
    <property type="entry name" value="HTH_TetR"/>
</dbReference>
<evidence type="ECO:0000256" key="3">
    <source>
        <dbReference type="ARBA" id="ARBA00023163"/>
    </source>
</evidence>
<comment type="caution">
    <text evidence="7">The sequence shown here is derived from an EMBL/GenBank/DDBJ whole genome shotgun (WGS) entry which is preliminary data.</text>
</comment>
<dbReference type="AlphaFoldDB" id="A0A972NZ92"/>
<dbReference type="InterPro" id="IPR036271">
    <property type="entry name" value="Tet_transcr_reg_TetR-rel_C_sf"/>
</dbReference>
<reference evidence="7 8" key="1">
    <citation type="submission" date="2019-11" db="EMBL/GenBank/DDBJ databases">
        <title>Metabolism of dissolved organic matter in forest soils.</title>
        <authorList>
            <person name="Cyle K.T."/>
            <person name="Wilhelm R.C."/>
            <person name="Martinez C.E."/>
        </authorList>
    </citation>
    <scope>NUCLEOTIDE SEQUENCE [LARGE SCALE GENOMIC DNA]</scope>
    <source>
        <strain evidence="7 8">5N</strain>
    </source>
</reference>